<evidence type="ECO:0000313" key="2">
    <source>
        <dbReference type="Proteomes" id="UP001343698"/>
    </source>
</evidence>
<evidence type="ECO:0000313" key="1">
    <source>
        <dbReference type="EMBL" id="MEE1971128.1"/>
    </source>
</evidence>
<dbReference type="RefSeq" id="WP_272635733.1">
    <property type="nucleotide sequence ID" value="NZ_JAZDDF010000001.1"/>
</dbReference>
<sequence length="154" mass="17874">MKFYKQTLFIVLLFVSCANPFSELPKEIATYFEKNLHDPNSFEIVDISSSQLSFEEYELFIGGKPKELTIEEYLQKESGIKKIQDEILQDKDSYPIVHLLRYRAKNKLGALALNSKYCVTFPDGRLIGCYSNFDDYSNGIYNEILKPKIEHLLL</sequence>
<gene>
    <name evidence="1" type="ORF">V1H85_01645</name>
</gene>
<dbReference type="PROSITE" id="PS51257">
    <property type="entry name" value="PROKAR_LIPOPROTEIN"/>
    <property type="match status" value="1"/>
</dbReference>
<name>A0ABU7IE50_9FLAO</name>
<protein>
    <submittedName>
        <fullName evidence="1">Uncharacterized protein</fullName>
    </submittedName>
</protein>
<dbReference type="Proteomes" id="UP001343698">
    <property type="component" value="Unassembled WGS sequence"/>
</dbReference>
<keyword evidence="2" id="KW-1185">Reference proteome</keyword>
<reference evidence="1 2" key="1">
    <citation type="submission" date="2024-01" db="EMBL/GenBank/DDBJ databases">
        <title>Maribacter spp. originated from different algae showed divergent polysaccharides utilization ability.</title>
        <authorList>
            <person name="Wang H."/>
            <person name="Wu Y."/>
        </authorList>
    </citation>
    <scope>NUCLEOTIDE SEQUENCE [LARGE SCALE GENOMIC DNA]</scope>
    <source>
        <strain evidence="1 2">KPT27_14</strain>
    </source>
</reference>
<accession>A0ABU7IE50</accession>
<comment type="caution">
    <text evidence="1">The sequence shown here is derived from an EMBL/GenBank/DDBJ whole genome shotgun (WGS) entry which is preliminary data.</text>
</comment>
<organism evidence="1 2">
    <name type="scientific">Maribacter flavus</name>
    <dbReference type="NCBI Taxonomy" id="1658664"/>
    <lineage>
        <taxon>Bacteria</taxon>
        <taxon>Pseudomonadati</taxon>
        <taxon>Bacteroidota</taxon>
        <taxon>Flavobacteriia</taxon>
        <taxon>Flavobacteriales</taxon>
        <taxon>Flavobacteriaceae</taxon>
        <taxon>Maribacter</taxon>
    </lineage>
</organism>
<dbReference type="EMBL" id="JAZDDF010000001">
    <property type="protein sequence ID" value="MEE1971128.1"/>
    <property type="molecule type" value="Genomic_DNA"/>
</dbReference>
<proteinExistence type="predicted"/>